<keyword evidence="3" id="KW-1185">Reference proteome</keyword>
<feature type="region of interest" description="Disordered" evidence="1">
    <location>
        <begin position="37"/>
        <end position="89"/>
    </location>
</feature>
<dbReference type="RefSeq" id="WP_195903240.1">
    <property type="nucleotide sequence ID" value="NZ_JADOGI010000413.1"/>
</dbReference>
<reference evidence="2" key="1">
    <citation type="submission" date="2020-11" db="EMBL/GenBank/DDBJ databases">
        <title>Whole-genome analyses of Nonomuraea sp. K274.</title>
        <authorList>
            <person name="Veyisoglu A."/>
        </authorList>
    </citation>
    <scope>NUCLEOTIDE SEQUENCE</scope>
    <source>
        <strain evidence="2">K274</strain>
    </source>
</reference>
<dbReference type="EMBL" id="JADOGI010000413">
    <property type="protein sequence ID" value="MBF8194420.1"/>
    <property type="molecule type" value="Genomic_DNA"/>
</dbReference>
<feature type="compositionally biased region" description="Low complexity" evidence="1">
    <location>
        <begin position="76"/>
        <end position="89"/>
    </location>
</feature>
<comment type="caution">
    <text evidence="2">The sequence shown here is derived from an EMBL/GenBank/DDBJ whole genome shotgun (WGS) entry which is preliminary data.</text>
</comment>
<evidence type="ECO:0000313" key="3">
    <source>
        <dbReference type="Proteomes" id="UP000605361"/>
    </source>
</evidence>
<evidence type="ECO:0000313" key="2">
    <source>
        <dbReference type="EMBL" id="MBF8194420.1"/>
    </source>
</evidence>
<dbReference type="Proteomes" id="UP000605361">
    <property type="component" value="Unassembled WGS sequence"/>
</dbReference>
<evidence type="ECO:0000256" key="1">
    <source>
        <dbReference type="SAM" id="MobiDB-lite"/>
    </source>
</evidence>
<organism evidence="2 3">
    <name type="scientific">Nonomuraea cypriaca</name>
    <dbReference type="NCBI Taxonomy" id="1187855"/>
    <lineage>
        <taxon>Bacteria</taxon>
        <taxon>Bacillati</taxon>
        <taxon>Actinomycetota</taxon>
        <taxon>Actinomycetes</taxon>
        <taxon>Streptosporangiales</taxon>
        <taxon>Streptosporangiaceae</taxon>
        <taxon>Nonomuraea</taxon>
    </lineage>
</organism>
<gene>
    <name evidence="2" type="ORF">ITP53_53945</name>
</gene>
<proteinExistence type="predicted"/>
<sequence length="336" mass="33886">MDAAVTRIDLPLPVRVAASDGTTVWCAAGGEVLVHTASGMPLNPESDTRLPRTRPGPAAPPGAGQSEAGRTSRTDAAAGRSGEAGAGRAAGWVPGLRSLAAVPGTVAGTAGVPGTLPETVMVPRTFAGKPSAGTLAGTVAGTAGDRVYWFGSAGEPIAGVRFDGRAMAGGGEIWAVGDDRACRLAAPGRLGPPVELPGLDRCAVEGERLWWTSKHDTLLRGGPREVDLGTGPRGGLAVCAGFLWISVEGGLLRVSTWSGEPGRYMGAPAGPVPFLVCANGVLVGAGRDLFTLARAAGAAFRVISLGLDAPPAMVIPAGKHVWAFPADRPYALVVAV</sequence>
<accession>A0A931F569</accession>
<dbReference type="AlphaFoldDB" id="A0A931F569"/>
<protein>
    <submittedName>
        <fullName evidence="2">Uncharacterized protein</fullName>
    </submittedName>
</protein>
<name>A0A931F569_9ACTN</name>